<gene>
    <name evidence="2" type="ORF">CEE69_28320</name>
</gene>
<keyword evidence="1" id="KW-0812">Transmembrane</keyword>
<dbReference type="Proteomes" id="UP000225740">
    <property type="component" value="Unassembled WGS sequence"/>
</dbReference>
<organism evidence="2 3">
    <name type="scientific">Rhodopirellula bahusiensis</name>
    <dbReference type="NCBI Taxonomy" id="2014065"/>
    <lineage>
        <taxon>Bacteria</taxon>
        <taxon>Pseudomonadati</taxon>
        <taxon>Planctomycetota</taxon>
        <taxon>Planctomycetia</taxon>
        <taxon>Pirellulales</taxon>
        <taxon>Pirellulaceae</taxon>
        <taxon>Rhodopirellula</taxon>
    </lineage>
</organism>
<comment type="caution">
    <text evidence="2">The sequence shown here is derived from an EMBL/GenBank/DDBJ whole genome shotgun (WGS) entry which is preliminary data.</text>
</comment>
<feature type="transmembrane region" description="Helical" evidence="1">
    <location>
        <begin position="153"/>
        <end position="170"/>
    </location>
</feature>
<feature type="transmembrane region" description="Helical" evidence="1">
    <location>
        <begin position="236"/>
        <end position="256"/>
    </location>
</feature>
<protein>
    <recommendedName>
        <fullName evidence="4">Transmembrane protein</fullName>
    </recommendedName>
</protein>
<dbReference type="OrthoDB" id="283388at2"/>
<keyword evidence="1" id="KW-0472">Membrane</keyword>
<evidence type="ECO:0000313" key="3">
    <source>
        <dbReference type="Proteomes" id="UP000225740"/>
    </source>
</evidence>
<dbReference type="RefSeq" id="WP_099263940.1">
    <property type="nucleotide sequence ID" value="NZ_NIZW01000035.1"/>
</dbReference>
<accession>A0A2G1VYU8</accession>
<feature type="transmembrane region" description="Helical" evidence="1">
    <location>
        <begin position="203"/>
        <end position="224"/>
    </location>
</feature>
<feature type="transmembrane region" description="Helical" evidence="1">
    <location>
        <begin position="176"/>
        <end position="196"/>
    </location>
</feature>
<evidence type="ECO:0000256" key="1">
    <source>
        <dbReference type="SAM" id="Phobius"/>
    </source>
</evidence>
<name>A0A2G1VYU8_9BACT</name>
<dbReference type="EMBL" id="NIZW01000035">
    <property type="protein sequence ID" value="PHQ31968.1"/>
    <property type="molecule type" value="Genomic_DNA"/>
</dbReference>
<dbReference type="GeneID" id="90611772"/>
<dbReference type="AlphaFoldDB" id="A0A2G1VYU8"/>
<evidence type="ECO:0008006" key="4">
    <source>
        <dbReference type="Google" id="ProtNLM"/>
    </source>
</evidence>
<feature type="transmembrane region" description="Helical" evidence="1">
    <location>
        <begin position="12"/>
        <end position="36"/>
    </location>
</feature>
<keyword evidence="3" id="KW-1185">Reference proteome</keyword>
<proteinExistence type="predicted"/>
<reference evidence="2 3" key="1">
    <citation type="submission" date="2017-06" db="EMBL/GenBank/DDBJ databases">
        <title>Description of Rhodopirellula bahusiensis sp. nov.</title>
        <authorList>
            <person name="Kizina J."/>
            <person name="Harder J."/>
        </authorList>
    </citation>
    <scope>NUCLEOTIDE SEQUENCE [LARGE SCALE GENOMIC DNA]</scope>
    <source>
        <strain evidence="2 3">SWK21</strain>
    </source>
</reference>
<feature type="transmembrane region" description="Helical" evidence="1">
    <location>
        <begin position="86"/>
        <end position="105"/>
    </location>
</feature>
<feature type="transmembrane region" description="Helical" evidence="1">
    <location>
        <begin position="111"/>
        <end position="132"/>
    </location>
</feature>
<sequence length="271" mass="29635">MNDPSLEETQVDGVLLGWLIVWSIVLSLAAGSFSGLRSLGALQDEDQLMLAGCVGGLVATWAAMGTWLTLIHVPEDENPKRYVQRVRVAVSGFLIANAIVISTMLRSSPSLVSQLLLMTITSCLGPFLIWQWSRRPIHRGPTPPIGQRNIRQILGIAVTIAVGNVLFKIASGWLDLSHAMVTLVLSIAASWTFLLLALLGRQWAWIIGLAPLCIGQPFLVLFVIDLESNNADEQALIIGGTYIGFYLFALLYLSLLRSNGHNWFRSSRLSG</sequence>
<feature type="transmembrane region" description="Helical" evidence="1">
    <location>
        <begin position="48"/>
        <end position="74"/>
    </location>
</feature>
<evidence type="ECO:0000313" key="2">
    <source>
        <dbReference type="EMBL" id="PHQ31968.1"/>
    </source>
</evidence>
<keyword evidence="1" id="KW-1133">Transmembrane helix</keyword>